<dbReference type="PANTHER" id="PTHR14030:SF26">
    <property type="entry name" value="MITOTIC CHECKPOINT SERINE_THREONINE-PROTEIN KINASE BUB1"/>
    <property type="match status" value="1"/>
</dbReference>
<feature type="compositionally biased region" description="Polar residues" evidence="5">
    <location>
        <begin position="478"/>
        <end position="497"/>
    </location>
</feature>
<dbReference type="InterPro" id="IPR008271">
    <property type="entry name" value="Ser/Thr_kinase_AS"/>
</dbReference>
<dbReference type="PROSITE" id="PS50011">
    <property type="entry name" value="PROTEIN_KINASE_DOM"/>
    <property type="match status" value="1"/>
</dbReference>
<dbReference type="Proteomes" id="UP000823561">
    <property type="component" value="Chromosome 8"/>
</dbReference>
<keyword evidence="3" id="KW-0995">Kinetochore</keyword>
<dbReference type="Pfam" id="PF08311">
    <property type="entry name" value="Mad3_BUB1_I"/>
    <property type="match status" value="1"/>
</dbReference>
<reference evidence="8" key="1">
    <citation type="submission" date="2020-10" db="EMBL/GenBank/DDBJ databases">
        <title>Chromosome-scale genome assembly of the Allis shad, Alosa alosa.</title>
        <authorList>
            <person name="Margot Z."/>
            <person name="Christophe K."/>
            <person name="Cabau C."/>
            <person name="Louis A."/>
            <person name="Berthelot C."/>
            <person name="Parey E."/>
            <person name="Roest Crollius H."/>
            <person name="Montfort J."/>
            <person name="Robinson-Rechavi M."/>
            <person name="Bucao C."/>
            <person name="Bouchez O."/>
            <person name="Gislard M."/>
            <person name="Lluch J."/>
            <person name="Milhes M."/>
            <person name="Lampietro C."/>
            <person name="Lopez Roques C."/>
            <person name="Donnadieu C."/>
            <person name="Braasch I."/>
            <person name="Desvignes T."/>
            <person name="Postlethwait J."/>
            <person name="Bobe J."/>
            <person name="Guiguen Y."/>
        </authorList>
    </citation>
    <scope>NUCLEOTIDE SEQUENCE</scope>
    <source>
        <strain evidence="8">M-15738</strain>
        <tissue evidence="8">Blood</tissue>
    </source>
</reference>
<feature type="region of interest" description="Disordered" evidence="5">
    <location>
        <begin position="281"/>
        <end position="307"/>
    </location>
</feature>
<evidence type="ECO:0000313" key="8">
    <source>
        <dbReference type="EMBL" id="KAG5277450.1"/>
    </source>
</evidence>
<dbReference type="SUPFAM" id="SSF56112">
    <property type="entry name" value="Protein kinase-like (PK-like)"/>
    <property type="match status" value="1"/>
</dbReference>
<gene>
    <name evidence="8" type="ORF">AALO_G00117750</name>
</gene>
<dbReference type="Gene3D" id="1.10.510.10">
    <property type="entry name" value="Transferase(Phosphotransferase) domain 1"/>
    <property type="match status" value="1"/>
</dbReference>
<dbReference type="InterPro" id="IPR013212">
    <property type="entry name" value="Mad3/Bub1_I"/>
</dbReference>
<evidence type="ECO:0000256" key="4">
    <source>
        <dbReference type="ARBA" id="ARBA00023328"/>
    </source>
</evidence>
<feature type="region of interest" description="Disordered" evidence="5">
    <location>
        <begin position="403"/>
        <end position="432"/>
    </location>
</feature>
<dbReference type="InterPro" id="IPR015661">
    <property type="entry name" value="Bub1/Mad3"/>
</dbReference>
<evidence type="ECO:0000256" key="2">
    <source>
        <dbReference type="ARBA" id="ARBA00022454"/>
    </source>
</evidence>
<name>A0AAV6GRG3_9TELE</name>
<dbReference type="PANTHER" id="PTHR14030">
    <property type="entry name" value="MITOTIC CHECKPOINT SERINE/THREONINE-PROTEIN KINASE BUB1"/>
    <property type="match status" value="1"/>
</dbReference>
<feature type="region of interest" description="Disordered" evidence="5">
    <location>
        <begin position="150"/>
        <end position="174"/>
    </location>
</feature>
<feature type="region of interest" description="Disordered" evidence="5">
    <location>
        <begin position="478"/>
        <end position="516"/>
    </location>
</feature>
<evidence type="ECO:0000256" key="1">
    <source>
        <dbReference type="ARBA" id="ARBA00004629"/>
    </source>
</evidence>
<evidence type="ECO:0000259" key="6">
    <source>
        <dbReference type="PROSITE" id="PS50011"/>
    </source>
</evidence>
<dbReference type="InterPro" id="IPR011009">
    <property type="entry name" value="Kinase-like_dom_sf"/>
</dbReference>
<dbReference type="Gene3D" id="1.25.40.430">
    <property type="match status" value="1"/>
</dbReference>
<keyword evidence="4" id="KW-0137">Centromere</keyword>
<evidence type="ECO:0008006" key="10">
    <source>
        <dbReference type="Google" id="ProtNLM"/>
    </source>
</evidence>
<evidence type="ECO:0000256" key="3">
    <source>
        <dbReference type="ARBA" id="ARBA00022838"/>
    </source>
</evidence>
<dbReference type="GO" id="GO:0005524">
    <property type="term" value="F:ATP binding"/>
    <property type="evidence" value="ECO:0007669"/>
    <property type="project" value="InterPro"/>
</dbReference>
<accession>A0AAV6GRG3</accession>
<dbReference type="GO" id="GO:0000776">
    <property type="term" value="C:kinetochore"/>
    <property type="evidence" value="ECO:0007669"/>
    <property type="project" value="UniProtKB-KW"/>
</dbReference>
<comment type="subcellular location">
    <subcellularLocation>
        <location evidence="1">Chromosome</location>
        <location evidence="1">Centromere</location>
        <location evidence="1">Kinetochore</location>
    </subcellularLocation>
</comment>
<feature type="domain" description="BUB1 N-terminal" evidence="7">
    <location>
        <begin position="10"/>
        <end position="169"/>
    </location>
</feature>
<sequence length="1420" mass="155973">MDVDTYLQTFERSLSTYSGDDPLDPWDRFVQFLEGKLPLEERKSMSVVFHRLVQRFLQEERYHNDPRFVDHCIKCASFYDDPIQVYSQVHSQGIGTTAAALYIAWAQQFEKNGQLLQAEAVYERAVENQAQPVDTVLQHYRKFQDKVLKPQTGAPDVPRNPLQNSQLTNQQSRPREILQQQCKEPDLPGFPDDRTVRIISKSEYNPSNQPKVQNAPLEQVAMYCKTELVCEGSEYCFEELRANRYWAKRKQQAELRELEEEQRKAREAEEELRRMQELLKQLDNKSPVPPADPQAPNRPYDGHQESHAAVSAAGHPELAALAARPSAALGNRLSLGHRPAATFRPSLALQPSQDLGLGARRKSRPLASAVWGPSRSLGSLPPSGQLCPLEEVEASRYEVASRQQASAVAGHPAGAELSPKPPSPAVTAATASASASSLQTSLLHHQANNAMADAGTLPIHRHGAPVSCEVPYRALTQSGPSALSTTEPLHARSSSFHQPLDDADHDVSKDGEMDREGTNNVSLVGQGNHSHITPNNSLGLVQATPSRVLPSPTVHTREALDLIMDMFQAPTFAPDGLSHIAEESLNFGHSKLNRPAVSQPAAAAAAVFTVFQDEDDKENGGQVMASNERKALQPRAEVSVPGPTQQNEYQETAVGVESVTDETAMWESRRYSLAACPNSTRDFAPSANLVSTPFHLSAPHSWELDSAQENDAPTAFAGSDGNPFVRQPTKLSPIMEQSPVDEKLTAAERTAGAQGTIVGEGLAAVQQSQSQAASTSSISAHPLAALSFPDHTVAPTEDVSKMAAAFSSAAPKPGWTVYQSPEKTLADLSKVVGQHAPQETEMEADVPVTFEHVPAVHSFLSKSSFHVPQTEDLFPGSQDLFHRSHCDVPMSPAPAPRPTPDVPMTFEHVPAPRPTPDVPVTLEHVPAVHSFLSKSSFHVPQTEDLFPGSQDLFHRSLCDVPMSPAPAPRPTPDVPMSPAAPAFKSILDVPMSPDSAAPKLDWFALSSPVADPQSDLDFTGSSRHPHGLSASWARSRLEVPMATSPAKGSEMCLDVPMSPAQALAPTATPAAPSHLVPDPWNDELINTLLSRLDIPLTSYPSVTTWECNLPSVSPKMTTTMAGESLRVDFVLGQGAFATVYQATNLTTSEKLFLKVQKPANPWEYYINIQLNIRLKTSVRHLFNNIHSAHLFRNGSILLGDLHNCGTLLNAINLYKGRSEKVMPQALVLYFTSCILHMVDELHSARIVHADIKPDNFLLGERFLENESFDPENSKHGLALIDLGQSIDMTLFPEGTAFTAKCMTSAFQCTEMLSGRPWNYQTDYFGIAGTVYCMIFGSYMQVKHENGEWKPSGTFKRNPHSDLWLELFRALLNVPNCNSLPCLRRLRSRVQAELEQHYRTKLRSLKNRLVVQLLESRSSRR</sequence>
<dbReference type="GO" id="GO:0007094">
    <property type="term" value="P:mitotic spindle assembly checkpoint signaling"/>
    <property type="evidence" value="ECO:0007669"/>
    <property type="project" value="InterPro"/>
</dbReference>
<dbReference type="GO" id="GO:0005634">
    <property type="term" value="C:nucleus"/>
    <property type="evidence" value="ECO:0007669"/>
    <property type="project" value="TreeGrafter"/>
</dbReference>
<dbReference type="Pfam" id="PF00069">
    <property type="entry name" value="Pkinase"/>
    <property type="match status" value="1"/>
</dbReference>
<dbReference type="InterPro" id="IPR000719">
    <property type="entry name" value="Prot_kinase_dom"/>
</dbReference>
<dbReference type="GO" id="GO:0051754">
    <property type="term" value="P:meiotic sister chromatid cohesion, centromeric"/>
    <property type="evidence" value="ECO:0007669"/>
    <property type="project" value="TreeGrafter"/>
</dbReference>
<comment type="caution">
    <text evidence="8">The sequence shown here is derived from an EMBL/GenBank/DDBJ whole genome shotgun (WGS) entry which is preliminary data.</text>
</comment>
<dbReference type="PROSITE" id="PS51489">
    <property type="entry name" value="BUB1_N"/>
    <property type="match status" value="1"/>
</dbReference>
<dbReference type="PROSITE" id="PS00108">
    <property type="entry name" value="PROTEIN_KINASE_ST"/>
    <property type="match status" value="1"/>
</dbReference>
<keyword evidence="2" id="KW-0158">Chromosome</keyword>
<dbReference type="SMART" id="SM00220">
    <property type="entry name" value="S_TKc"/>
    <property type="match status" value="1"/>
</dbReference>
<evidence type="ECO:0000313" key="9">
    <source>
        <dbReference type="Proteomes" id="UP000823561"/>
    </source>
</evidence>
<feature type="compositionally biased region" description="Polar residues" evidence="5">
    <location>
        <begin position="161"/>
        <end position="174"/>
    </location>
</feature>
<feature type="domain" description="Protein kinase" evidence="6">
    <location>
        <begin position="1125"/>
        <end position="1420"/>
    </location>
</feature>
<dbReference type="EMBL" id="JADWDJ010000008">
    <property type="protein sequence ID" value="KAG5277450.1"/>
    <property type="molecule type" value="Genomic_DNA"/>
</dbReference>
<dbReference type="GO" id="GO:0004672">
    <property type="term" value="F:protein kinase activity"/>
    <property type="evidence" value="ECO:0007669"/>
    <property type="project" value="InterPro"/>
</dbReference>
<evidence type="ECO:0000256" key="5">
    <source>
        <dbReference type="SAM" id="MobiDB-lite"/>
    </source>
</evidence>
<feature type="compositionally biased region" description="Basic and acidic residues" evidence="5">
    <location>
        <begin position="499"/>
        <end position="516"/>
    </location>
</feature>
<keyword evidence="9" id="KW-1185">Reference proteome</keyword>
<dbReference type="SMART" id="SM00777">
    <property type="entry name" value="Mad3_BUB1_I"/>
    <property type="match status" value="1"/>
</dbReference>
<protein>
    <recommendedName>
        <fullName evidence="10">Mitotic checkpoint serine/threonine-protein kinase BUB1</fullName>
    </recommendedName>
</protein>
<organism evidence="8 9">
    <name type="scientific">Alosa alosa</name>
    <name type="common">allis shad</name>
    <dbReference type="NCBI Taxonomy" id="278164"/>
    <lineage>
        <taxon>Eukaryota</taxon>
        <taxon>Metazoa</taxon>
        <taxon>Chordata</taxon>
        <taxon>Craniata</taxon>
        <taxon>Vertebrata</taxon>
        <taxon>Euteleostomi</taxon>
        <taxon>Actinopterygii</taxon>
        <taxon>Neopterygii</taxon>
        <taxon>Teleostei</taxon>
        <taxon>Clupei</taxon>
        <taxon>Clupeiformes</taxon>
        <taxon>Clupeoidei</taxon>
        <taxon>Clupeidae</taxon>
        <taxon>Alosa</taxon>
    </lineage>
</organism>
<proteinExistence type="predicted"/>
<dbReference type="Gene3D" id="6.10.130.20">
    <property type="match status" value="1"/>
</dbReference>
<evidence type="ECO:0000259" key="7">
    <source>
        <dbReference type="PROSITE" id="PS51489"/>
    </source>
</evidence>